<protein>
    <submittedName>
        <fullName evidence="4">Uncharacterized protein</fullName>
    </submittedName>
</protein>
<dbReference type="InParanoid" id="E4X3G3"/>
<name>E4X3G3_OIKDI</name>
<organism evidence="4">
    <name type="scientific">Oikopleura dioica</name>
    <name type="common">Tunicate</name>
    <dbReference type="NCBI Taxonomy" id="34765"/>
    <lineage>
        <taxon>Eukaryota</taxon>
        <taxon>Metazoa</taxon>
        <taxon>Chordata</taxon>
        <taxon>Tunicata</taxon>
        <taxon>Appendicularia</taxon>
        <taxon>Copelata</taxon>
        <taxon>Oikopleuridae</taxon>
        <taxon>Oikopleura</taxon>
    </lineage>
</organism>
<feature type="transmembrane region" description="Helical" evidence="3">
    <location>
        <begin position="127"/>
        <end position="148"/>
    </location>
</feature>
<sequence>MNDRDENRVLPAEILSITQGINPNTAENRLSINDNQIATATRSQLFLTDSEFNNLEVRSRFEPLPVYGHVAISEGDFVYVVSGYRPIPTSSWANQPKQIYRPLRDVWRLNKITNEWFLISTFGRPEVLNYGLCGAAGAIVNGALYLMYGFQKRDLSHILKLDLTTWRWEIVSPEQKSLPAPRNKHGAWSYEDNIIIFGGFGPVPNKDDCPLHAKTKYEIIEDLDDNRAWNDDLFIFDTVSKKHIAIQDIGPRPAPRAAFGSARNGKNAYLFGGRCAPGRANDLYHFDLVHHVWTQLLTNGASPENRSWMTLTAGRDCMLLFGGLSSRKEQNSEIALSDIWIFDQNLVTSTIASDPAQRVLQFPKLWKQCGADFSHKSWRDCPENEKKRMWHSCNYNDYNGHFMIIGGAIRQSAEEDEEILSKHNLEFQIEPPRLIDHAAHRAFNTLSLANKSICHSLKEKYFNQRRNFVVQELKFLMRAFESSLEQVSAFANHHEKDSDGKLLTIRSYRDRMAFHDDLVISTNDFMTIYIRFRQISMRKYSFELQEALNNFPYLIVFENYFRKLITNGLVDDYIFRRSSRAIYNHGLI</sequence>
<dbReference type="PANTHER" id="PTHR46228:SF2">
    <property type="entry name" value="KELCH REPEAT PROTEIN (AFU_ORTHOLOGUE AFUA_4G14350)"/>
    <property type="match status" value="1"/>
</dbReference>
<gene>
    <name evidence="4" type="ORF">GSOID_T00017804001</name>
</gene>
<dbReference type="AlphaFoldDB" id="E4X3G3"/>
<proteinExistence type="predicted"/>
<evidence type="ECO:0000256" key="1">
    <source>
        <dbReference type="ARBA" id="ARBA00022441"/>
    </source>
</evidence>
<dbReference type="Gene3D" id="2.120.10.80">
    <property type="entry name" value="Kelch-type beta propeller"/>
    <property type="match status" value="2"/>
</dbReference>
<keyword evidence="3" id="KW-0812">Transmembrane</keyword>
<evidence type="ECO:0000256" key="2">
    <source>
        <dbReference type="ARBA" id="ARBA00022737"/>
    </source>
</evidence>
<reference evidence="4" key="1">
    <citation type="journal article" date="2010" name="Science">
        <title>Plasticity of animal genome architecture unmasked by rapid evolution of a pelagic tunicate.</title>
        <authorList>
            <person name="Denoeud F."/>
            <person name="Henriet S."/>
            <person name="Mungpakdee S."/>
            <person name="Aury J.M."/>
            <person name="Da Silva C."/>
            <person name="Brinkmann H."/>
            <person name="Mikhaleva J."/>
            <person name="Olsen L.C."/>
            <person name="Jubin C."/>
            <person name="Canestro C."/>
            <person name="Bouquet J.M."/>
            <person name="Danks G."/>
            <person name="Poulain J."/>
            <person name="Campsteijn C."/>
            <person name="Adamski M."/>
            <person name="Cross I."/>
            <person name="Yadetie F."/>
            <person name="Muffato M."/>
            <person name="Louis A."/>
            <person name="Butcher S."/>
            <person name="Tsagkogeorga G."/>
            <person name="Konrad A."/>
            <person name="Singh S."/>
            <person name="Jensen M.F."/>
            <person name="Cong E.H."/>
            <person name="Eikeseth-Otteraa H."/>
            <person name="Noel B."/>
            <person name="Anthouard V."/>
            <person name="Porcel B.M."/>
            <person name="Kachouri-Lafond R."/>
            <person name="Nishino A."/>
            <person name="Ugolini M."/>
            <person name="Chourrout P."/>
            <person name="Nishida H."/>
            <person name="Aasland R."/>
            <person name="Huzurbazar S."/>
            <person name="Westhof E."/>
            <person name="Delsuc F."/>
            <person name="Lehrach H."/>
            <person name="Reinhardt R."/>
            <person name="Weissenbach J."/>
            <person name="Roy S.W."/>
            <person name="Artiguenave F."/>
            <person name="Postlethwait J.H."/>
            <person name="Manak J.R."/>
            <person name="Thompson E.M."/>
            <person name="Jaillon O."/>
            <person name="Du Pasquier L."/>
            <person name="Boudinot P."/>
            <person name="Liberles D.A."/>
            <person name="Volff J.N."/>
            <person name="Philippe H."/>
            <person name="Lenhard B."/>
            <person name="Roest Crollius H."/>
            <person name="Wincker P."/>
            <person name="Chourrout D."/>
        </authorList>
    </citation>
    <scope>NUCLEOTIDE SEQUENCE [LARGE SCALE GENOMIC DNA]</scope>
</reference>
<dbReference type="OrthoDB" id="10251809at2759"/>
<keyword evidence="5" id="KW-1185">Reference proteome</keyword>
<evidence type="ECO:0000313" key="4">
    <source>
        <dbReference type="EMBL" id="CBY18167.1"/>
    </source>
</evidence>
<dbReference type="EMBL" id="FN653023">
    <property type="protein sequence ID" value="CBY18167.1"/>
    <property type="molecule type" value="Genomic_DNA"/>
</dbReference>
<keyword evidence="3" id="KW-1133">Transmembrane helix</keyword>
<evidence type="ECO:0000256" key="3">
    <source>
        <dbReference type="SAM" id="Phobius"/>
    </source>
</evidence>
<dbReference type="PANTHER" id="PTHR46228">
    <property type="entry name" value="KELCH DOMAIN-CONTAINING PROTEIN"/>
    <property type="match status" value="1"/>
</dbReference>
<evidence type="ECO:0000313" key="5">
    <source>
        <dbReference type="Proteomes" id="UP000001307"/>
    </source>
</evidence>
<dbReference type="SUPFAM" id="SSF117281">
    <property type="entry name" value="Kelch motif"/>
    <property type="match status" value="1"/>
</dbReference>
<accession>E4X3G3</accession>
<dbReference type="Proteomes" id="UP000001307">
    <property type="component" value="Unassembled WGS sequence"/>
</dbReference>
<dbReference type="InterPro" id="IPR015915">
    <property type="entry name" value="Kelch-typ_b-propeller"/>
</dbReference>
<keyword evidence="3" id="KW-0472">Membrane</keyword>
<keyword evidence="2" id="KW-0677">Repeat</keyword>
<dbReference type="Pfam" id="PF24681">
    <property type="entry name" value="Kelch_KLHDC2_KLHL20_DRC7"/>
    <property type="match status" value="2"/>
</dbReference>
<keyword evidence="1" id="KW-0880">Kelch repeat</keyword>